<accession>A0A6A6YKR1</accession>
<evidence type="ECO:0000256" key="1">
    <source>
        <dbReference type="SAM" id="MobiDB-lite"/>
    </source>
</evidence>
<protein>
    <submittedName>
        <fullName evidence="2 4">Uncharacterized protein</fullName>
    </submittedName>
</protein>
<dbReference type="AlphaFoldDB" id="A0A6A6YKR1"/>
<dbReference type="PANTHER" id="PTHR37048:SF2">
    <property type="entry name" value="QUESTIONABLE PROTEIN"/>
    <property type="match status" value="1"/>
</dbReference>
<proteinExistence type="predicted"/>
<dbReference type="PANTHER" id="PTHR37048">
    <property type="entry name" value="QUESTIONABLE PROTEIN"/>
    <property type="match status" value="1"/>
</dbReference>
<reference evidence="2 4" key="1">
    <citation type="journal article" date="2020" name="Stud. Mycol.">
        <title>101 Dothideomycetes genomes: a test case for predicting lifestyles and emergence of pathogens.</title>
        <authorList>
            <person name="Haridas S."/>
            <person name="Albert R."/>
            <person name="Binder M."/>
            <person name="Bloem J."/>
            <person name="Labutti K."/>
            <person name="Salamov A."/>
            <person name="Andreopoulos B."/>
            <person name="Baker S."/>
            <person name="Barry K."/>
            <person name="Bills G."/>
            <person name="Bluhm B."/>
            <person name="Cannon C."/>
            <person name="Castanera R."/>
            <person name="Culley D."/>
            <person name="Daum C."/>
            <person name="Ezra D."/>
            <person name="Gonzalez J."/>
            <person name="Henrissat B."/>
            <person name="Kuo A."/>
            <person name="Liang C."/>
            <person name="Lipzen A."/>
            <person name="Lutzoni F."/>
            <person name="Magnuson J."/>
            <person name="Mondo S."/>
            <person name="Nolan M."/>
            <person name="Ohm R."/>
            <person name="Pangilinan J."/>
            <person name="Park H.-J."/>
            <person name="Ramirez L."/>
            <person name="Alfaro M."/>
            <person name="Sun H."/>
            <person name="Tritt A."/>
            <person name="Yoshinaga Y."/>
            <person name="Zwiers L.-H."/>
            <person name="Turgeon B."/>
            <person name="Goodwin S."/>
            <person name="Spatafora J."/>
            <person name="Crous P."/>
            <person name="Grigoriev I."/>
        </authorList>
    </citation>
    <scope>NUCLEOTIDE SEQUENCE</scope>
    <source>
        <strain evidence="2 4">CBS 304.34</strain>
    </source>
</reference>
<keyword evidence="3" id="KW-1185">Reference proteome</keyword>
<gene>
    <name evidence="2 4" type="ORF">BDZ99DRAFT_531792</name>
</gene>
<evidence type="ECO:0000313" key="3">
    <source>
        <dbReference type="Proteomes" id="UP000504636"/>
    </source>
</evidence>
<dbReference type="EMBL" id="MU003701">
    <property type="protein sequence ID" value="KAF2809456.1"/>
    <property type="molecule type" value="Genomic_DNA"/>
</dbReference>
<evidence type="ECO:0000313" key="2">
    <source>
        <dbReference type="EMBL" id="KAF2809456.1"/>
    </source>
</evidence>
<dbReference type="GeneID" id="54467359"/>
<dbReference type="Proteomes" id="UP000504636">
    <property type="component" value="Unplaced"/>
</dbReference>
<dbReference type="OrthoDB" id="3778180at2759"/>
<sequence>MATQIGQFYIIEEEENLNKSILIAQDLPKHYYKHPVVIVGSHPGTGNPMVYPTLREQDGLQDIQNKPNDRRWYFPLRSLQAHHDGTETATMEMTFAFSSRILWTPRWIDVRKRYEVEEKFLHQYIESDGPFSTPPTILSSYFLELLKAYAAFIPGVIVWLPQPELIHPSSIIFQQVTSSKIFGRPVVVTEFDRSNGIITFHLSTTMGNKTFRQINAERASDKFFNRALRHDYLVLVDKKDDSVDYGFKVATLREDSAPLIKQSFMNVKEKFQIEYVYLNCSLSKKNKYRVMLDDASLDLVRTEVAAAQAHPLMWPLKDVPYVPPKWEEIEDGKVYLLPEQLPNPTVLHEQTAQDKINIYGRACLVTGKKNGMVRVLPMREFGEVPIASVFSGDKVTERRERSLHLAVEGYGAKSHDNTPLLNLRHGSPQFLKPTFVTVEKDYYVEYTNLRAWSPIPIFLDASALETILEYRRRNHLDKTNIPKSTEEALAGNHPFCHGLAVSMPYGQENEQHHVSTRVEQTPPNFRGALPPHNIHYNQHFHHAYMGPPQPPVSIHHQWPQQHTGQATFGPGSIAPRPTHFHHPYTHTPTAHPYATHGAPYRPVGMPVFNQGGQPPPYPTVLPPHNTLATNPGARMPFSGNQPSQAGAHSGHPFFQERSRNFFQKR</sequence>
<reference evidence="4" key="3">
    <citation type="submission" date="2025-04" db="UniProtKB">
        <authorList>
            <consortium name="RefSeq"/>
        </authorList>
    </citation>
    <scope>IDENTIFICATION</scope>
    <source>
        <strain evidence="4">CBS 304.34</strain>
    </source>
</reference>
<reference evidence="4" key="2">
    <citation type="submission" date="2020-04" db="EMBL/GenBank/DDBJ databases">
        <authorList>
            <consortium name="NCBI Genome Project"/>
        </authorList>
    </citation>
    <scope>NUCLEOTIDE SEQUENCE</scope>
    <source>
        <strain evidence="4">CBS 304.34</strain>
    </source>
</reference>
<dbReference type="RefSeq" id="XP_033576420.1">
    <property type="nucleotide sequence ID" value="XM_033726466.1"/>
</dbReference>
<feature type="region of interest" description="Disordered" evidence="1">
    <location>
        <begin position="636"/>
        <end position="665"/>
    </location>
</feature>
<evidence type="ECO:0000313" key="4">
    <source>
        <dbReference type="RefSeq" id="XP_033576420.1"/>
    </source>
</evidence>
<organism evidence="2">
    <name type="scientific">Mytilinidion resinicola</name>
    <dbReference type="NCBI Taxonomy" id="574789"/>
    <lineage>
        <taxon>Eukaryota</taxon>
        <taxon>Fungi</taxon>
        <taxon>Dikarya</taxon>
        <taxon>Ascomycota</taxon>
        <taxon>Pezizomycotina</taxon>
        <taxon>Dothideomycetes</taxon>
        <taxon>Pleosporomycetidae</taxon>
        <taxon>Mytilinidiales</taxon>
        <taxon>Mytilinidiaceae</taxon>
        <taxon>Mytilinidion</taxon>
    </lineage>
</organism>
<name>A0A6A6YKR1_9PEZI</name>